<dbReference type="AlphaFoldDB" id="A0AA40X850"/>
<evidence type="ECO:0000256" key="1">
    <source>
        <dbReference type="SAM" id="Phobius"/>
    </source>
</evidence>
<sequence length="174" mass="20386">MTNFLGWLISGLLLLIVIFIKRLPYMLENKILQKQKSRDSHELQIESYFKELGGKEQKEVLEEWTKILTFMKPIKDPDKLSNLIHRTVIYGSTNSIKILSLMTQYTYTDMKKDLENNNKFMIYVAFLCCSLKQDFSGQHIDPLTLLKVKISDIKESEEEYTNSINKINKEIANL</sequence>
<accession>A0AA40X850</accession>
<feature type="transmembrane region" description="Helical" evidence="1">
    <location>
        <begin position="6"/>
        <end position="27"/>
    </location>
</feature>
<reference evidence="2" key="1">
    <citation type="submission" date="2020-11" db="EMBL/GenBank/DDBJ databases">
        <title>Antibiotic susceptibility profiles of Pediococcus pentosaceus from various origins and their implications for the safety assessment of strains with food-technology applications.</title>
        <authorList>
            <person name="Shani N."/>
            <person name="Oberhaensli S."/>
            <person name="Arias E."/>
        </authorList>
    </citation>
    <scope>NUCLEOTIDE SEQUENCE</scope>
    <source>
        <strain evidence="2">FAM 19164</strain>
    </source>
</reference>
<organism evidence="2 3">
    <name type="scientific">Pediococcus pentosaceus</name>
    <dbReference type="NCBI Taxonomy" id="1255"/>
    <lineage>
        <taxon>Bacteria</taxon>
        <taxon>Bacillati</taxon>
        <taxon>Bacillota</taxon>
        <taxon>Bacilli</taxon>
        <taxon>Lactobacillales</taxon>
        <taxon>Lactobacillaceae</taxon>
        <taxon>Pediococcus</taxon>
    </lineage>
</organism>
<gene>
    <name evidence="2" type="ORF">ITQ97_01970</name>
</gene>
<dbReference type="RefSeq" id="WP_195751811.1">
    <property type="nucleotide sequence ID" value="NZ_JADOFV010000001.1"/>
</dbReference>
<comment type="caution">
    <text evidence="2">The sequence shown here is derived from an EMBL/GenBank/DDBJ whole genome shotgun (WGS) entry which is preliminary data.</text>
</comment>
<keyword evidence="1" id="KW-1133">Transmembrane helix</keyword>
<keyword evidence="1" id="KW-0812">Transmembrane</keyword>
<dbReference type="Proteomes" id="UP000743107">
    <property type="component" value="Unassembled WGS sequence"/>
</dbReference>
<proteinExistence type="predicted"/>
<keyword evidence="1" id="KW-0472">Membrane</keyword>
<name>A0AA40X850_PEDPE</name>
<evidence type="ECO:0000313" key="2">
    <source>
        <dbReference type="EMBL" id="MBF7126604.1"/>
    </source>
</evidence>
<dbReference type="EMBL" id="JADOFV010000001">
    <property type="protein sequence ID" value="MBF7126604.1"/>
    <property type="molecule type" value="Genomic_DNA"/>
</dbReference>
<protein>
    <submittedName>
        <fullName evidence="2">Uncharacterized protein</fullName>
    </submittedName>
</protein>
<evidence type="ECO:0000313" key="3">
    <source>
        <dbReference type="Proteomes" id="UP000743107"/>
    </source>
</evidence>